<dbReference type="InterPro" id="IPR036909">
    <property type="entry name" value="Cyt_c-like_dom_sf"/>
</dbReference>
<proteinExistence type="predicted"/>
<evidence type="ECO:0000313" key="7">
    <source>
        <dbReference type="EMBL" id="GAA3899883.1"/>
    </source>
</evidence>
<evidence type="ECO:0000256" key="3">
    <source>
        <dbReference type="ARBA" id="ARBA00023004"/>
    </source>
</evidence>
<feature type="signal peptide" evidence="5">
    <location>
        <begin position="1"/>
        <end position="34"/>
    </location>
</feature>
<evidence type="ECO:0000259" key="6">
    <source>
        <dbReference type="PROSITE" id="PS51007"/>
    </source>
</evidence>
<feature type="domain" description="Cytochrome c" evidence="6">
    <location>
        <begin position="26"/>
        <end position="119"/>
    </location>
</feature>
<dbReference type="EMBL" id="BAAAZT010000030">
    <property type="protein sequence ID" value="GAA3899883.1"/>
    <property type="molecule type" value="Genomic_DNA"/>
</dbReference>
<evidence type="ECO:0000256" key="4">
    <source>
        <dbReference type="PROSITE-ProRule" id="PRU00433"/>
    </source>
</evidence>
<dbReference type="PROSITE" id="PS51007">
    <property type="entry name" value="CYTC"/>
    <property type="match status" value="1"/>
</dbReference>
<protein>
    <recommendedName>
        <fullName evidence="6">Cytochrome c domain-containing protein</fullName>
    </recommendedName>
</protein>
<accession>A0ABP7LDW9</accession>
<keyword evidence="1 4" id="KW-0349">Heme</keyword>
<keyword evidence="8" id="KW-1185">Reference proteome</keyword>
<name>A0ABP7LDW9_9GAMM</name>
<evidence type="ECO:0000313" key="8">
    <source>
        <dbReference type="Proteomes" id="UP001500133"/>
    </source>
</evidence>
<evidence type="ECO:0000256" key="2">
    <source>
        <dbReference type="ARBA" id="ARBA00022723"/>
    </source>
</evidence>
<dbReference type="SUPFAM" id="SSF46626">
    <property type="entry name" value="Cytochrome c"/>
    <property type="match status" value="1"/>
</dbReference>
<sequence>MAPNSDRNPARRTRHTVKRLFAAGLLALAAGAAANDELSTARQAELDTLLYQDCGSCHGMTLRGGLGPALAPARMQAYGDEALTALILNGVPGTAMPAWKHLLSAEDARWLADQLIHHNPLSEHAPKE</sequence>
<dbReference type="Proteomes" id="UP001500133">
    <property type="component" value="Unassembled WGS sequence"/>
</dbReference>
<keyword evidence="2 4" id="KW-0479">Metal-binding</keyword>
<dbReference type="InterPro" id="IPR009056">
    <property type="entry name" value="Cyt_c-like_dom"/>
</dbReference>
<evidence type="ECO:0000256" key="5">
    <source>
        <dbReference type="SAM" id="SignalP"/>
    </source>
</evidence>
<dbReference type="Gene3D" id="1.10.760.10">
    <property type="entry name" value="Cytochrome c-like domain"/>
    <property type="match status" value="1"/>
</dbReference>
<dbReference type="Pfam" id="PF13442">
    <property type="entry name" value="Cytochrome_CBB3"/>
    <property type="match status" value="1"/>
</dbReference>
<feature type="chain" id="PRO_5045238125" description="Cytochrome c domain-containing protein" evidence="5">
    <location>
        <begin position="35"/>
        <end position="128"/>
    </location>
</feature>
<organism evidence="7 8">
    <name type="scientific">Halomonas cibimaris</name>
    <dbReference type="NCBI Taxonomy" id="657012"/>
    <lineage>
        <taxon>Bacteria</taxon>
        <taxon>Pseudomonadati</taxon>
        <taxon>Pseudomonadota</taxon>
        <taxon>Gammaproteobacteria</taxon>
        <taxon>Oceanospirillales</taxon>
        <taxon>Halomonadaceae</taxon>
        <taxon>Halomonas</taxon>
    </lineage>
</organism>
<comment type="caution">
    <text evidence="7">The sequence shown here is derived from an EMBL/GenBank/DDBJ whole genome shotgun (WGS) entry which is preliminary data.</text>
</comment>
<keyword evidence="3 4" id="KW-0408">Iron</keyword>
<gene>
    <name evidence="7" type="ORF">GCM10022228_07910</name>
</gene>
<dbReference type="RefSeq" id="WP_344702514.1">
    <property type="nucleotide sequence ID" value="NZ_BAAAZT010000030.1"/>
</dbReference>
<reference evidence="8" key="1">
    <citation type="journal article" date="2019" name="Int. J. Syst. Evol. Microbiol.">
        <title>The Global Catalogue of Microorganisms (GCM) 10K type strain sequencing project: providing services to taxonomists for standard genome sequencing and annotation.</title>
        <authorList>
            <consortium name="The Broad Institute Genomics Platform"/>
            <consortium name="The Broad Institute Genome Sequencing Center for Infectious Disease"/>
            <person name="Wu L."/>
            <person name="Ma J."/>
        </authorList>
    </citation>
    <scope>NUCLEOTIDE SEQUENCE [LARGE SCALE GENOMIC DNA]</scope>
    <source>
        <strain evidence="8">JCM 16914</strain>
    </source>
</reference>
<evidence type="ECO:0000256" key="1">
    <source>
        <dbReference type="ARBA" id="ARBA00022617"/>
    </source>
</evidence>
<keyword evidence="5" id="KW-0732">Signal</keyword>